<keyword evidence="1" id="KW-0472">Membrane</keyword>
<proteinExistence type="predicted"/>
<dbReference type="PATRIC" id="fig|1434107.4.peg.1265"/>
<feature type="transmembrane region" description="Helical" evidence="1">
    <location>
        <begin position="42"/>
        <end position="65"/>
    </location>
</feature>
<protein>
    <submittedName>
        <fullName evidence="2">Uncharacterized protein</fullName>
    </submittedName>
</protein>
<feature type="transmembrane region" description="Helical" evidence="1">
    <location>
        <begin position="127"/>
        <end position="149"/>
    </location>
</feature>
<dbReference type="HOGENOM" id="CLU_524418_0_0_2"/>
<dbReference type="Proteomes" id="UP000033066">
    <property type="component" value="Chromosome"/>
</dbReference>
<dbReference type="InterPro" id="IPR018723">
    <property type="entry name" value="DUF2254_membrane"/>
</dbReference>
<organism evidence="2 3">
    <name type="scientific">Methanosarcina barkeri 3</name>
    <dbReference type="NCBI Taxonomy" id="1434107"/>
    <lineage>
        <taxon>Archaea</taxon>
        <taxon>Methanobacteriati</taxon>
        <taxon>Methanobacteriota</taxon>
        <taxon>Stenosarchaea group</taxon>
        <taxon>Methanomicrobia</taxon>
        <taxon>Methanosarcinales</taxon>
        <taxon>Methanosarcinaceae</taxon>
        <taxon>Methanosarcina</taxon>
    </lineage>
</organism>
<dbReference type="Pfam" id="PF10011">
    <property type="entry name" value="DUF2254"/>
    <property type="match status" value="1"/>
</dbReference>
<dbReference type="SUPFAM" id="SSF48371">
    <property type="entry name" value="ARM repeat"/>
    <property type="match status" value="1"/>
</dbReference>
<evidence type="ECO:0000313" key="2">
    <source>
        <dbReference type="EMBL" id="AKB81540.1"/>
    </source>
</evidence>
<keyword evidence="1" id="KW-1133">Transmembrane helix</keyword>
<keyword evidence="1" id="KW-0812">Transmembrane</keyword>
<sequence>MGSLSFTFDNSFYNKAFSYKMVDTIFHDVCFSQTDVESARSLISTIIQGEAAIIAIVFTLSLIAVQQTTSTYSPRVIDIFNDYKKNKPFFMLLCAYTFCIACSALLLKVITSEKNENIVTPSIEHYIWIVCALFILSIIVLLPYINFTLNMFKPTTLIKLLSENISKQSIEFAIELESSRNIDQSGQIKPIDDTIQPIVDVLQGAMKSYDYETTRYGLKIIEAKAIQILSDERYNTGKEAIAKRIIDNIRIIGIIATKQEMEKAVNDTVDTFFAIFECLIDREIYEPIDTLISALFTIGEQTINENIDTSTVYIFKKLTEIGIKSTDSNLKNVTENMIHLIARMTLEKISMENKQGIYQILCSGVCLEAFDSLGSICEKTAEKKWEFETSNLIYMLKIIGTSLFENTDIKGNADYLLDNLLSTLESITQNLIKNDLKKLVYNTTSIIHLIGKEAFVKNKRLTEVSCNLLDNISSEITHCSPEVNGERDTLRDKLILNIMTWEGELNKLLYTSSGTNYAQ</sequence>
<dbReference type="KEGG" id="mbak:MSBR3_0962"/>
<evidence type="ECO:0000313" key="3">
    <source>
        <dbReference type="Proteomes" id="UP000033066"/>
    </source>
</evidence>
<keyword evidence="3" id="KW-1185">Reference proteome</keyword>
<reference evidence="2" key="1">
    <citation type="submission" date="2014-07" db="EMBL/GenBank/DDBJ databases">
        <title>Methanogenic archaea and the global carbon cycle.</title>
        <authorList>
            <person name="Henriksen J.R."/>
            <person name="Luke J."/>
            <person name="Reinhart S."/>
            <person name="Benedict M.N."/>
            <person name="Youngblut N.D."/>
            <person name="Metcalf M.E."/>
            <person name="Whitaker R.J."/>
            <person name="Metcalf W.W."/>
        </authorList>
    </citation>
    <scope>NUCLEOTIDE SEQUENCE [LARGE SCALE GENOMIC DNA]</scope>
    <source>
        <strain evidence="2">3</strain>
    </source>
</reference>
<feature type="transmembrane region" description="Helical" evidence="1">
    <location>
        <begin position="89"/>
        <end position="107"/>
    </location>
</feature>
<name>A0A0E3WWB0_METBA</name>
<accession>A0A0E3WWB0</accession>
<dbReference type="InterPro" id="IPR016024">
    <property type="entry name" value="ARM-type_fold"/>
</dbReference>
<dbReference type="AlphaFoldDB" id="A0A0E3WWB0"/>
<gene>
    <name evidence="2" type="ORF">MSBR3_0962</name>
</gene>
<evidence type="ECO:0000256" key="1">
    <source>
        <dbReference type="SAM" id="Phobius"/>
    </source>
</evidence>
<dbReference type="EMBL" id="CP009517">
    <property type="protein sequence ID" value="AKB81540.1"/>
    <property type="molecule type" value="Genomic_DNA"/>
</dbReference>